<sequence>MSAKFGQLDCFEIPKNGNLLRLLNEYKIQVDKSEKFIRRLLVCKLIFRMDRPKVSEKDVKALIADFLIEERNFPKNVESRINKSVNSASKENMNDVDTKQSFNDKRFALIDYEASEWLWRLEELLNNLYHLYKKSEIITGLQTNIKTKINIKKNDVGTNVRMQTRIHSERHLNDACKILKANTEIFDIVEAHLSNKAVHSNIETIFNNIKSIEKQILKKIPKRGENSSYGSSSSENNTNDNSECISKLVTLTAIIEFYHSLIDAIAQKIQTLDDNSYKIFCPEKTSNCSKDDLMRVLFEMRKKAELLNASINSWFKRKLVKNEYEELQHQLKSQVDGHFPIWIIEDEMPKHRGIVARMEDGLRKIRNQIYQPTWEASKNKKKIRKQGRNRYRYFYSTPRIKRIHKHKPRILYVVDEPSRPAYYYQKRMKRGFWNN</sequence>
<protein>
    <submittedName>
        <fullName evidence="1">Uncharacterized protein</fullName>
    </submittedName>
</protein>
<evidence type="ECO:0000313" key="2">
    <source>
        <dbReference type="Proteomes" id="UP000580250"/>
    </source>
</evidence>
<gene>
    <name evidence="1" type="ORF">MENT_LOCUS35115</name>
</gene>
<proteinExistence type="predicted"/>
<accession>A0A6V7W806</accession>
<comment type="caution">
    <text evidence="1">The sequence shown here is derived from an EMBL/GenBank/DDBJ whole genome shotgun (WGS) entry which is preliminary data.</text>
</comment>
<dbReference type="OrthoDB" id="5900265at2759"/>
<dbReference type="AlphaFoldDB" id="A0A6V7W806"/>
<reference evidence="1 2" key="1">
    <citation type="submission" date="2020-08" db="EMBL/GenBank/DDBJ databases">
        <authorList>
            <person name="Koutsovoulos G."/>
            <person name="Danchin GJ E."/>
        </authorList>
    </citation>
    <scope>NUCLEOTIDE SEQUENCE [LARGE SCALE GENOMIC DNA]</scope>
</reference>
<organism evidence="1 2">
    <name type="scientific">Meloidogyne enterolobii</name>
    <name type="common">Root-knot nematode worm</name>
    <name type="synonym">Meloidogyne mayaguensis</name>
    <dbReference type="NCBI Taxonomy" id="390850"/>
    <lineage>
        <taxon>Eukaryota</taxon>
        <taxon>Metazoa</taxon>
        <taxon>Ecdysozoa</taxon>
        <taxon>Nematoda</taxon>
        <taxon>Chromadorea</taxon>
        <taxon>Rhabditida</taxon>
        <taxon>Tylenchina</taxon>
        <taxon>Tylenchomorpha</taxon>
        <taxon>Tylenchoidea</taxon>
        <taxon>Meloidogynidae</taxon>
        <taxon>Meloidogyninae</taxon>
        <taxon>Meloidogyne</taxon>
    </lineage>
</organism>
<dbReference type="Proteomes" id="UP000580250">
    <property type="component" value="Unassembled WGS sequence"/>
</dbReference>
<evidence type="ECO:0000313" key="1">
    <source>
        <dbReference type="EMBL" id="CAD2182868.1"/>
    </source>
</evidence>
<dbReference type="EMBL" id="CAJEWN010000446">
    <property type="protein sequence ID" value="CAD2182868.1"/>
    <property type="molecule type" value="Genomic_DNA"/>
</dbReference>
<name>A0A6V7W806_MELEN</name>